<dbReference type="Pfam" id="PF00069">
    <property type="entry name" value="Pkinase"/>
    <property type="match status" value="1"/>
</dbReference>
<dbReference type="EMBL" id="BTSX01000002">
    <property type="protein sequence ID" value="GMS86596.1"/>
    <property type="molecule type" value="Genomic_DNA"/>
</dbReference>
<dbReference type="InterPro" id="IPR017441">
    <property type="entry name" value="Protein_kinase_ATP_BS"/>
</dbReference>
<evidence type="ECO:0000256" key="5">
    <source>
        <dbReference type="PROSITE-ProRule" id="PRU10141"/>
    </source>
</evidence>
<name>A0AAV5STY1_9BILA</name>
<sequence>MLSLQQEIEEKRNLTNQLEEAKTELQAAANLFISDFNEKFEPIKFLGGGTYGSVFKVKNKLDRWEYAVKRIPVRGREADRIYALKEAKLMASFVHTSIVVYKHCWMEQPPINWQRKFDDKMLMEINCDEFFNYRNDSAFLYIQMELCQSSLYQWLTENQTRDLLLAKVWFKQLVSAVEYIHSREKIHRDLKPQNILLAGDDRLKICDLGIMSDLTHMEVDGVQELSMERTYAQGTPMYMAPEQMGSPVYTSYTSKVDIFALGLILTQLSTVLTKSEACKVFNEYRDEIPSTVLDHLPETKAIVAWLTRKKSSERPTCEEILQHTFFA</sequence>
<keyword evidence="6" id="KW-0175">Coiled coil</keyword>
<dbReference type="InterPro" id="IPR000719">
    <property type="entry name" value="Prot_kinase_dom"/>
</dbReference>
<gene>
    <name evidence="8" type="ORF">PENTCL1PPCAC_8771</name>
</gene>
<feature type="binding site" evidence="5">
    <location>
        <position position="69"/>
    </location>
    <ligand>
        <name>ATP</name>
        <dbReference type="ChEBI" id="CHEBI:30616"/>
    </ligand>
</feature>
<proteinExistence type="predicted"/>
<evidence type="ECO:0000313" key="8">
    <source>
        <dbReference type="EMBL" id="GMS86596.1"/>
    </source>
</evidence>
<evidence type="ECO:0000256" key="1">
    <source>
        <dbReference type="ARBA" id="ARBA00022679"/>
    </source>
</evidence>
<dbReference type="GO" id="GO:0005634">
    <property type="term" value="C:nucleus"/>
    <property type="evidence" value="ECO:0007669"/>
    <property type="project" value="TreeGrafter"/>
</dbReference>
<dbReference type="GO" id="GO:0004694">
    <property type="term" value="F:eukaryotic translation initiation factor 2alpha kinase activity"/>
    <property type="evidence" value="ECO:0007669"/>
    <property type="project" value="TreeGrafter"/>
</dbReference>
<dbReference type="PANTHER" id="PTHR11042:SF91">
    <property type="entry name" value="EUKARYOTIC TRANSLATION INITIATION FACTOR 2-ALPHA KINASE"/>
    <property type="match status" value="1"/>
</dbReference>
<dbReference type="PROSITE" id="PS00107">
    <property type="entry name" value="PROTEIN_KINASE_ATP"/>
    <property type="match status" value="1"/>
</dbReference>
<dbReference type="InterPro" id="IPR011009">
    <property type="entry name" value="Kinase-like_dom_sf"/>
</dbReference>
<evidence type="ECO:0000256" key="3">
    <source>
        <dbReference type="ARBA" id="ARBA00022777"/>
    </source>
</evidence>
<feature type="coiled-coil region" evidence="6">
    <location>
        <begin position="1"/>
        <end position="31"/>
    </location>
</feature>
<evidence type="ECO:0000259" key="7">
    <source>
        <dbReference type="PROSITE" id="PS50011"/>
    </source>
</evidence>
<keyword evidence="4 5" id="KW-0067">ATP-binding</keyword>
<dbReference type="Proteomes" id="UP001432027">
    <property type="component" value="Unassembled WGS sequence"/>
</dbReference>
<evidence type="ECO:0000256" key="6">
    <source>
        <dbReference type="SAM" id="Coils"/>
    </source>
</evidence>
<keyword evidence="1" id="KW-0808">Transferase</keyword>
<dbReference type="SUPFAM" id="SSF56112">
    <property type="entry name" value="Protein kinase-like (PK-like)"/>
    <property type="match status" value="1"/>
</dbReference>
<dbReference type="PANTHER" id="PTHR11042">
    <property type="entry name" value="EUKARYOTIC TRANSLATION INITIATION FACTOR 2-ALPHA KINASE EIF2-ALPHA KINASE -RELATED"/>
    <property type="match status" value="1"/>
</dbReference>
<dbReference type="SMART" id="SM00220">
    <property type="entry name" value="S_TKc"/>
    <property type="match status" value="1"/>
</dbReference>
<reference evidence="8" key="1">
    <citation type="submission" date="2023-10" db="EMBL/GenBank/DDBJ databases">
        <title>Genome assembly of Pristionchus species.</title>
        <authorList>
            <person name="Yoshida K."/>
            <person name="Sommer R.J."/>
        </authorList>
    </citation>
    <scope>NUCLEOTIDE SEQUENCE</scope>
    <source>
        <strain evidence="8">RS0144</strain>
    </source>
</reference>
<dbReference type="AlphaFoldDB" id="A0AAV5STY1"/>
<dbReference type="GO" id="GO:0005737">
    <property type="term" value="C:cytoplasm"/>
    <property type="evidence" value="ECO:0007669"/>
    <property type="project" value="TreeGrafter"/>
</dbReference>
<keyword evidence="2 5" id="KW-0547">Nucleotide-binding</keyword>
<dbReference type="FunFam" id="3.30.200.20:FF:000706">
    <property type="entry name" value="Protein kinase"/>
    <property type="match status" value="1"/>
</dbReference>
<dbReference type="InterPro" id="IPR050339">
    <property type="entry name" value="CC_SR_Kinase"/>
</dbReference>
<dbReference type="Gene3D" id="1.10.510.10">
    <property type="entry name" value="Transferase(Phosphotransferase) domain 1"/>
    <property type="match status" value="1"/>
</dbReference>
<dbReference type="Gene3D" id="3.30.200.20">
    <property type="entry name" value="Phosphorylase Kinase, domain 1"/>
    <property type="match status" value="1"/>
</dbReference>
<accession>A0AAV5STY1</accession>
<keyword evidence="9" id="KW-1185">Reference proteome</keyword>
<dbReference type="PROSITE" id="PS50011">
    <property type="entry name" value="PROTEIN_KINASE_DOM"/>
    <property type="match status" value="1"/>
</dbReference>
<evidence type="ECO:0000256" key="2">
    <source>
        <dbReference type="ARBA" id="ARBA00022741"/>
    </source>
</evidence>
<organism evidence="8 9">
    <name type="scientific">Pristionchus entomophagus</name>
    <dbReference type="NCBI Taxonomy" id="358040"/>
    <lineage>
        <taxon>Eukaryota</taxon>
        <taxon>Metazoa</taxon>
        <taxon>Ecdysozoa</taxon>
        <taxon>Nematoda</taxon>
        <taxon>Chromadorea</taxon>
        <taxon>Rhabditida</taxon>
        <taxon>Rhabditina</taxon>
        <taxon>Diplogasteromorpha</taxon>
        <taxon>Diplogasteroidea</taxon>
        <taxon>Neodiplogasteridae</taxon>
        <taxon>Pristionchus</taxon>
    </lineage>
</organism>
<comment type="caution">
    <text evidence="8">The sequence shown here is derived from an EMBL/GenBank/DDBJ whole genome shotgun (WGS) entry which is preliminary data.</text>
</comment>
<dbReference type="GO" id="GO:0005524">
    <property type="term" value="F:ATP binding"/>
    <property type="evidence" value="ECO:0007669"/>
    <property type="project" value="UniProtKB-UniRule"/>
</dbReference>
<protein>
    <recommendedName>
        <fullName evidence="7">Protein kinase domain-containing protein</fullName>
    </recommendedName>
</protein>
<feature type="domain" description="Protein kinase" evidence="7">
    <location>
        <begin position="40"/>
        <end position="326"/>
    </location>
</feature>
<evidence type="ECO:0000313" key="9">
    <source>
        <dbReference type="Proteomes" id="UP001432027"/>
    </source>
</evidence>
<keyword evidence="3" id="KW-0418">Kinase</keyword>
<evidence type="ECO:0000256" key="4">
    <source>
        <dbReference type="ARBA" id="ARBA00022840"/>
    </source>
</evidence>